<proteinExistence type="predicted"/>
<protein>
    <submittedName>
        <fullName evidence="1">Uncharacterized protein</fullName>
    </submittedName>
</protein>
<sequence length="313" mass="35526">MEMSEELYDTEKEEGFNSAIKNCDLVEIVTSHKETADSGNGDEGFGEQVVTDEPWMYKDYSWISMDFEDILALNAEHIKDSSTEYQASLEKHRLRPEFYLPWSSGLRVDCQTKQDIETLLNLTDPHELLVIGNMGHFRGILHRDILGTDSNGNPYVWEAIRGAPMLEFLVLKDSKSSMFVERLLKGDKLNSCVWEGRSKKVDNALEGSQWSIEDYRLEEAALFRIGSCDNCDRPVSGKSTKQGNLDGAEILADVYICRVGMKITHELYTTEKEDFDDVIKYFKWVEIVLSHKTIADSGNGNGDCEERRSGYGA</sequence>
<dbReference type="EMBL" id="JAAGWQ010000359">
    <property type="protein sequence ID" value="KAF5656426.1"/>
    <property type="molecule type" value="Genomic_DNA"/>
</dbReference>
<keyword evidence="2" id="KW-1185">Reference proteome</keyword>
<dbReference type="Proteomes" id="UP000567885">
    <property type="component" value="Unassembled WGS sequence"/>
</dbReference>
<dbReference type="AlphaFoldDB" id="A0A8H5SP11"/>
<gene>
    <name evidence="1" type="ORF">FHETE_11014</name>
</gene>
<comment type="caution">
    <text evidence="1">The sequence shown here is derived from an EMBL/GenBank/DDBJ whole genome shotgun (WGS) entry which is preliminary data.</text>
</comment>
<name>A0A8H5SP11_FUSHE</name>
<organism evidence="1 2">
    <name type="scientific">Fusarium heterosporum</name>
    <dbReference type="NCBI Taxonomy" id="42747"/>
    <lineage>
        <taxon>Eukaryota</taxon>
        <taxon>Fungi</taxon>
        <taxon>Dikarya</taxon>
        <taxon>Ascomycota</taxon>
        <taxon>Pezizomycotina</taxon>
        <taxon>Sordariomycetes</taxon>
        <taxon>Hypocreomycetidae</taxon>
        <taxon>Hypocreales</taxon>
        <taxon>Nectriaceae</taxon>
        <taxon>Fusarium</taxon>
        <taxon>Fusarium heterosporum species complex</taxon>
    </lineage>
</organism>
<accession>A0A8H5SP11</accession>
<evidence type="ECO:0000313" key="2">
    <source>
        <dbReference type="Proteomes" id="UP000567885"/>
    </source>
</evidence>
<evidence type="ECO:0000313" key="1">
    <source>
        <dbReference type="EMBL" id="KAF5656426.1"/>
    </source>
</evidence>
<reference evidence="1 2" key="1">
    <citation type="submission" date="2020-05" db="EMBL/GenBank/DDBJ databases">
        <title>Identification and distribution of gene clusters putatively required for synthesis of sphingolipid metabolism inhibitors in phylogenetically diverse species of the filamentous fungus Fusarium.</title>
        <authorList>
            <person name="Kim H.-S."/>
            <person name="Busman M."/>
            <person name="Brown D.W."/>
            <person name="Divon H."/>
            <person name="Uhlig S."/>
            <person name="Proctor R.H."/>
        </authorList>
    </citation>
    <scope>NUCLEOTIDE SEQUENCE [LARGE SCALE GENOMIC DNA]</scope>
    <source>
        <strain evidence="1 2">NRRL 20693</strain>
    </source>
</reference>